<dbReference type="Gene3D" id="3.30.1360.40">
    <property type="match status" value="1"/>
</dbReference>
<dbReference type="EMBL" id="CP047491">
    <property type="protein sequence ID" value="QHQ38786.1"/>
    <property type="molecule type" value="Genomic_DNA"/>
</dbReference>
<evidence type="ECO:0000256" key="1">
    <source>
        <dbReference type="ARBA" id="ARBA00022741"/>
    </source>
</evidence>
<proteinExistence type="predicted"/>
<evidence type="ECO:0000259" key="4">
    <source>
        <dbReference type="SMART" id="SM00796"/>
    </source>
</evidence>
<evidence type="ECO:0000313" key="8">
    <source>
        <dbReference type="Proteomes" id="UP000563601"/>
    </source>
</evidence>
<accession>A0A6P1TAX7</accession>
<keyword evidence="7" id="KW-1185">Reference proteome</keyword>
<sequence length="234" mass="24999">MFQIVDAGDTSICVYLAERADESTLTRVLAFVDRAKMALGDLLLDVVPSYCSVTVYFDLLRTDYFSVCSVLRSIADDLPVEPLAQAASADGKLITLPVYYGGDVAPDALRVAQAAGMCIEDVAHLHAAETYRVFALGFRPGFAFMGSTPEPLRLPRLDTPRKRVPAGAVAIAGTQAAIYPSASPGGWNLIGRCPTPLFSCVNGAPSVLLAVGDRVRFKPVEREEYLALGGQLDA</sequence>
<keyword evidence="1" id="KW-0547">Nucleotide-binding</keyword>
<organism evidence="5 8">
    <name type="scientific">Microbulbifer hydrolyticus</name>
    <dbReference type="NCBI Taxonomy" id="48074"/>
    <lineage>
        <taxon>Bacteria</taxon>
        <taxon>Pseudomonadati</taxon>
        <taxon>Pseudomonadota</taxon>
        <taxon>Gammaproteobacteria</taxon>
        <taxon>Cellvibrionales</taxon>
        <taxon>Microbulbiferaceae</taxon>
        <taxon>Microbulbifer</taxon>
    </lineage>
</organism>
<feature type="domain" description="Carboxyltransferase" evidence="4">
    <location>
        <begin position="2"/>
        <end position="208"/>
    </location>
</feature>
<dbReference type="GO" id="GO:0016787">
    <property type="term" value="F:hydrolase activity"/>
    <property type="evidence" value="ECO:0007669"/>
    <property type="project" value="UniProtKB-KW"/>
</dbReference>
<dbReference type="InterPro" id="IPR010016">
    <property type="entry name" value="PxpB"/>
</dbReference>
<dbReference type="SUPFAM" id="SSF50891">
    <property type="entry name" value="Cyclophilin-like"/>
    <property type="match status" value="1"/>
</dbReference>
<evidence type="ECO:0000256" key="2">
    <source>
        <dbReference type="ARBA" id="ARBA00022801"/>
    </source>
</evidence>
<dbReference type="AlphaFoldDB" id="A0A6P1TAX7"/>
<evidence type="ECO:0000256" key="3">
    <source>
        <dbReference type="ARBA" id="ARBA00022840"/>
    </source>
</evidence>
<protein>
    <submittedName>
        <fullName evidence="6">Carboxyltransferase domain-containing protein</fullName>
    </submittedName>
    <submittedName>
        <fullName evidence="5">KipI family sensor histidine kinase inhibitor</fullName>
    </submittedName>
</protein>
<evidence type="ECO:0000313" key="5">
    <source>
        <dbReference type="EMBL" id="MBB5210773.1"/>
    </source>
</evidence>
<keyword evidence="2" id="KW-0378">Hydrolase</keyword>
<dbReference type="OrthoDB" id="9778567at2"/>
<dbReference type="GO" id="GO:0005524">
    <property type="term" value="F:ATP binding"/>
    <property type="evidence" value="ECO:0007669"/>
    <property type="project" value="UniProtKB-KW"/>
</dbReference>
<dbReference type="InterPro" id="IPR003833">
    <property type="entry name" value="CT_C_D"/>
</dbReference>
<dbReference type="Proteomes" id="UP000464675">
    <property type="component" value="Chromosome"/>
</dbReference>
<dbReference type="Pfam" id="PF02682">
    <property type="entry name" value="CT_C_D"/>
    <property type="match status" value="1"/>
</dbReference>
<dbReference type="EMBL" id="JACHHR010000001">
    <property type="protein sequence ID" value="MBB5210773.1"/>
    <property type="molecule type" value="Genomic_DNA"/>
</dbReference>
<reference evidence="6 7" key="1">
    <citation type="submission" date="2020-01" db="EMBL/GenBank/DDBJ databases">
        <title>The possibility of degradation of plastic by Microbulbifer hydrolyticus IRE-31.</title>
        <authorList>
            <person name="Liu L."/>
        </authorList>
    </citation>
    <scope>NUCLEOTIDE SEQUENCE [LARGE SCALE GENOMIC DNA]</scope>
    <source>
        <strain evidence="6 7">IRE-31</strain>
    </source>
</reference>
<dbReference type="Proteomes" id="UP000563601">
    <property type="component" value="Unassembled WGS sequence"/>
</dbReference>
<gene>
    <name evidence="6" type="ORF">GTQ55_07145</name>
    <name evidence="5" type="ORF">HNQ53_000961</name>
</gene>
<dbReference type="InterPro" id="IPR029000">
    <property type="entry name" value="Cyclophilin-like_dom_sf"/>
</dbReference>
<dbReference type="Gene3D" id="2.40.100.10">
    <property type="entry name" value="Cyclophilin-like"/>
    <property type="match status" value="1"/>
</dbReference>
<reference evidence="5 8" key="2">
    <citation type="submission" date="2020-08" db="EMBL/GenBank/DDBJ databases">
        <title>Genomic Encyclopedia of Type Strains, Phase IV (KMG-IV): sequencing the most valuable type-strain genomes for metagenomic binning, comparative biology and taxonomic classification.</title>
        <authorList>
            <person name="Goeker M."/>
        </authorList>
    </citation>
    <scope>NUCLEOTIDE SEQUENCE [LARGE SCALE GENOMIC DNA]</scope>
    <source>
        <strain evidence="5 8">DSM 11525</strain>
    </source>
</reference>
<dbReference type="PANTHER" id="PTHR34698:SF2">
    <property type="entry name" value="5-OXOPROLINASE SUBUNIT B"/>
    <property type="match status" value="1"/>
</dbReference>
<evidence type="ECO:0000313" key="6">
    <source>
        <dbReference type="EMBL" id="QHQ38786.1"/>
    </source>
</evidence>
<name>A0A6P1TAX7_9GAMM</name>
<evidence type="ECO:0000313" key="7">
    <source>
        <dbReference type="Proteomes" id="UP000464675"/>
    </source>
</evidence>
<dbReference type="PANTHER" id="PTHR34698">
    <property type="entry name" value="5-OXOPROLINASE SUBUNIT B"/>
    <property type="match status" value="1"/>
</dbReference>
<dbReference type="SUPFAM" id="SSF160467">
    <property type="entry name" value="PH0987 N-terminal domain-like"/>
    <property type="match status" value="1"/>
</dbReference>
<dbReference type="RefSeq" id="WP_161858114.1">
    <property type="nucleotide sequence ID" value="NZ_CP047491.1"/>
</dbReference>
<dbReference type="SMART" id="SM00796">
    <property type="entry name" value="AHS1"/>
    <property type="match status" value="1"/>
</dbReference>
<keyword evidence="3" id="KW-0067">ATP-binding</keyword>